<evidence type="ECO:0000313" key="2">
    <source>
        <dbReference type="Proteomes" id="UP000000707"/>
    </source>
</evidence>
<proteinExistence type="predicted"/>
<organism evidence="2">
    <name type="scientific">Candida tenuis (strain ATCC 10573 / BCRC 21748 / CBS 615 / JCM 9827 / NBRC 10315 / NRRL Y-1498 / VKM Y-70)</name>
    <name type="common">Yeast</name>
    <name type="synonym">Yamadazyma tenuis</name>
    <dbReference type="NCBI Taxonomy" id="590646"/>
    <lineage>
        <taxon>Eukaryota</taxon>
        <taxon>Fungi</taxon>
        <taxon>Dikarya</taxon>
        <taxon>Ascomycota</taxon>
        <taxon>Saccharomycotina</taxon>
        <taxon>Pichiomycetes</taxon>
        <taxon>Debaryomycetaceae</taxon>
        <taxon>Yamadazyma</taxon>
    </lineage>
</organism>
<keyword evidence="2" id="KW-1185">Reference proteome</keyword>
<dbReference type="Proteomes" id="UP000000707">
    <property type="component" value="Unassembled WGS sequence"/>
</dbReference>
<accession>G3BAL6</accession>
<sequence length="72" mass="7813">MSVVTASVKSTCSYPPKISMLSTSSFIANSLRRAPTTDAMYLTISVLPELEAPARIKGRLCLTHRRAASMIL</sequence>
<dbReference type="HOGENOM" id="CLU_2721983_0_0_1"/>
<name>G3BAL6_CANTC</name>
<dbReference type="OrthoDB" id="10602713at2759"/>
<dbReference type="EMBL" id="GL996527">
    <property type="protein sequence ID" value="EGV61434.1"/>
    <property type="molecule type" value="Genomic_DNA"/>
</dbReference>
<dbReference type="AlphaFoldDB" id="G3BAL6"/>
<evidence type="ECO:0000313" key="1">
    <source>
        <dbReference type="EMBL" id="EGV61434.1"/>
    </source>
</evidence>
<gene>
    <name evidence="1" type="ORF">CANTEDRAFT_109611</name>
</gene>
<protein>
    <submittedName>
        <fullName evidence="1">Uncharacterized protein</fullName>
    </submittedName>
</protein>
<reference evidence="1 2" key="1">
    <citation type="journal article" date="2011" name="Proc. Natl. Acad. Sci. U.S.A.">
        <title>Comparative genomics of xylose-fermenting fungi for enhanced biofuel production.</title>
        <authorList>
            <person name="Wohlbach D.J."/>
            <person name="Kuo A."/>
            <person name="Sato T.K."/>
            <person name="Potts K.M."/>
            <person name="Salamov A.A."/>
            <person name="LaButti K.M."/>
            <person name="Sun H."/>
            <person name="Clum A."/>
            <person name="Pangilinan J.L."/>
            <person name="Lindquist E.A."/>
            <person name="Lucas S."/>
            <person name="Lapidus A."/>
            <person name="Jin M."/>
            <person name="Gunawan C."/>
            <person name="Balan V."/>
            <person name="Dale B.E."/>
            <person name="Jeffries T.W."/>
            <person name="Zinkel R."/>
            <person name="Barry K.W."/>
            <person name="Grigoriev I.V."/>
            <person name="Gasch A.P."/>
        </authorList>
    </citation>
    <scope>NUCLEOTIDE SEQUENCE [LARGE SCALE GENOMIC DNA]</scope>
    <source>
        <strain evidence="2">ATCC 10573 / BCRC 21748 / CBS 615 / JCM 9827 / NBRC 10315 / NRRL Y-1498 / VKM Y-70</strain>
    </source>
</reference>